<evidence type="ECO:0000256" key="3">
    <source>
        <dbReference type="ARBA" id="ARBA00022448"/>
    </source>
</evidence>
<feature type="compositionally biased region" description="Polar residues" evidence="9">
    <location>
        <begin position="520"/>
        <end position="532"/>
    </location>
</feature>
<feature type="transmembrane region" description="Helical" evidence="10">
    <location>
        <begin position="397"/>
        <end position="421"/>
    </location>
</feature>
<keyword evidence="8 10" id="KW-0472">Membrane</keyword>
<feature type="region of interest" description="Disordered" evidence="9">
    <location>
        <begin position="500"/>
        <end position="533"/>
    </location>
</feature>
<dbReference type="GeneID" id="18825745"/>
<dbReference type="InterPro" id="IPR003439">
    <property type="entry name" value="ABC_transporter-like_ATP-bd"/>
</dbReference>
<feature type="compositionally biased region" description="Basic and acidic residues" evidence="9">
    <location>
        <begin position="1"/>
        <end position="14"/>
    </location>
</feature>
<dbReference type="OrthoDB" id="6500128at2759"/>
<dbReference type="FunFam" id="3.40.50.300:FF:000997">
    <property type="entry name" value="Multidrug resistance-associated protein 1"/>
    <property type="match status" value="1"/>
</dbReference>
<dbReference type="InterPro" id="IPR036640">
    <property type="entry name" value="ABC1_TM_sf"/>
</dbReference>
<keyword evidence="6" id="KW-0067">ATP-binding</keyword>
<dbReference type="PANTHER" id="PTHR24223:SF456">
    <property type="entry name" value="MULTIDRUG RESISTANCE-ASSOCIATED PROTEIN LETHAL(2)03659"/>
    <property type="match status" value="1"/>
</dbReference>
<feature type="domain" description="ABC transmembrane type-1" evidence="12">
    <location>
        <begin position="180"/>
        <end position="460"/>
    </location>
</feature>
<comment type="similarity">
    <text evidence="2">Belongs to the ABC transporter superfamily. ABCC family. Conjugate transporter (TC 3.A.1.208) subfamily.</text>
</comment>
<feature type="transmembrane region" description="Helical" evidence="10">
    <location>
        <begin position="916"/>
        <end position="935"/>
    </location>
</feature>
<reference evidence="14" key="1">
    <citation type="journal article" date="2012" name="Proc. Natl. Acad. Sci. U.S.A.">
        <title>Genome sequence of the button mushroom Agaricus bisporus reveals mechanisms governing adaptation to a humic-rich ecological niche.</title>
        <authorList>
            <person name="Morin E."/>
            <person name="Kohler A."/>
            <person name="Baker A.R."/>
            <person name="Foulongne-Oriol M."/>
            <person name="Lombard V."/>
            <person name="Nagy L.G."/>
            <person name="Ohm R.A."/>
            <person name="Patyshakuliyeva A."/>
            <person name="Brun A."/>
            <person name="Aerts A.L."/>
            <person name="Bailey A.M."/>
            <person name="Billette C."/>
            <person name="Coutinho P.M."/>
            <person name="Deakin G."/>
            <person name="Doddapaneni H."/>
            <person name="Floudas D."/>
            <person name="Grimwood J."/>
            <person name="Hilden K."/>
            <person name="Kuees U."/>
            <person name="LaButti K.M."/>
            <person name="Lapidus A."/>
            <person name="Lindquist E.A."/>
            <person name="Lucas S.M."/>
            <person name="Murat C."/>
            <person name="Riley R.W."/>
            <person name="Salamov A.A."/>
            <person name="Schmutz J."/>
            <person name="Subramanian V."/>
            <person name="Woesten H.A.B."/>
            <person name="Xu J."/>
            <person name="Eastwood D.C."/>
            <person name="Foster G.D."/>
            <person name="Sonnenberg A.S."/>
            <person name="Cullen D."/>
            <person name="de Vries R.P."/>
            <person name="Lundell T."/>
            <person name="Hibbett D.S."/>
            <person name="Henrissat B."/>
            <person name="Burton K.S."/>
            <person name="Kerrigan R.W."/>
            <person name="Challen M.P."/>
            <person name="Grigoriev I.V."/>
            <person name="Martin F."/>
        </authorList>
    </citation>
    <scope>NUCLEOTIDE SEQUENCE [LARGE SCALE GENOMIC DNA]</scope>
    <source>
        <strain evidence="14">JB137-S8 / ATCC MYA-4627 / FGSC 10392</strain>
    </source>
</reference>
<keyword evidence="14" id="KW-1185">Reference proteome</keyword>
<dbReference type="Gene3D" id="3.40.50.300">
    <property type="entry name" value="P-loop containing nucleotide triphosphate hydrolases"/>
    <property type="match status" value="2"/>
</dbReference>
<dbReference type="OMA" id="QVTDAWT"/>
<dbReference type="Proteomes" id="UP000008493">
    <property type="component" value="Unassembled WGS sequence"/>
</dbReference>
<dbReference type="Pfam" id="PF00005">
    <property type="entry name" value="ABC_tran"/>
    <property type="match status" value="2"/>
</dbReference>
<dbReference type="CDD" id="cd18606">
    <property type="entry name" value="ABC_6TM_YOR1_D2_like"/>
    <property type="match status" value="1"/>
</dbReference>
<dbReference type="FunFam" id="3.40.50.300:FF:000565">
    <property type="entry name" value="ABC bile acid transporter"/>
    <property type="match status" value="1"/>
</dbReference>
<evidence type="ECO:0000256" key="2">
    <source>
        <dbReference type="ARBA" id="ARBA00009726"/>
    </source>
</evidence>
<evidence type="ECO:0000259" key="12">
    <source>
        <dbReference type="PROSITE" id="PS50929"/>
    </source>
</evidence>
<dbReference type="CDD" id="cd18597">
    <property type="entry name" value="ABC_6TM_YOR1_D1_like"/>
    <property type="match status" value="1"/>
</dbReference>
<feature type="domain" description="ABC transporter" evidence="11">
    <location>
        <begin position="524"/>
        <end position="745"/>
    </location>
</feature>
<evidence type="ECO:0000256" key="4">
    <source>
        <dbReference type="ARBA" id="ARBA00022692"/>
    </source>
</evidence>
<feature type="transmembrane region" description="Helical" evidence="10">
    <location>
        <begin position="843"/>
        <end position="872"/>
    </location>
</feature>
<dbReference type="GO" id="GO:0016020">
    <property type="term" value="C:membrane"/>
    <property type="evidence" value="ECO:0007669"/>
    <property type="project" value="UniProtKB-SubCell"/>
</dbReference>
<dbReference type="eggNOG" id="KOG0054">
    <property type="taxonomic scope" value="Eukaryota"/>
</dbReference>
<proteinExistence type="inferred from homology"/>
<feature type="compositionally biased region" description="Basic and acidic residues" evidence="9">
    <location>
        <begin position="754"/>
        <end position="771"/>
    </location>
</feature>
<evidence type="ECO:0008006" key="15">
    <source>
        <dbReference type="Google" id="ProtNLM"/>
    </source>
</evidence>
<feature type="region of interest" description="Disordered" evidence="9">
    <location>
        <begin position="1"/>
        <end position="27"/>
    </location>
</feature>
<accession>K5XUD8</accession>
<evidence type="ECO:0000256" key="10">
    <source>
        <dbReference type="SAM" id="Phobius"/>
    </source>
</evidence>
<keyword evidence="7 10" id="KW-1133">Transmembrane helix</keyword>
<evidence type="ECO:0000256" key="5">
    <source>
        <dbReference type="ARBA" id="ARBA00022741"/>
    </source>
</evidence>
<dbReference type="SMART" id="SM00382">
    <property type="entry name" value="AAA"/>
    <property type="match status" value="2"/>
</dbReference>
<keyword evidence="4 10" id="KW-0812">Transmembrane</keyword>
<comment type="subcellular location">
    <subcellularLocation>
        <location evidence="1">Membrane</location>
        <topology evidence="1">Multi-pass membrane protein</topology>
    </subcellularLocation>
</comment>
<dbReference type="InterPro" id="IPR011527">
    <property type="entry name" value="ABC1_TM_dom"/>
</dbReference>
<dbReference type="STRING" id="597362.K5XUD8"/>
<keyword evidence="3" id="KW-0813">Transport</keyword>
<feature type="domain" description="ABC transporter" evidence="11">
    <location>
        <begin position="1106"/>
        <end position="1365"/>
    </location>
</feature>
<evidence type="ECO:0000256" key="7">
    <source>
        <dbReference type="ARBA" id="ARBA00022989"/>
    </source>
</evidence>
<evidence type="ECO:0000256" key="9">
    <source>
        <dbReference type="SAM" id="MobiDB-lite"/>
    </source>
</evidence>
<evidence type="ECO:0000313" key="14">
    <source>
        <dbReference type="Proteomes" id="UP000008493"/>
    </source>
</evidence>
<dbReference type="InterPro" id="IPR027417">
    <property type="entry name" value="P-loop_NTPase"/>
</dbReference>
<dbReference type="CDD" id="cd03244">
    <property type="entry name" value="ABCC_MRP_domain2"/>
    <property type="match status" value="1"/>
</dbReference>
<dbReference type="FunFam" id="1.20.1560.10:FF:000061">
    <property type="entry name" value="ATP-binding cassette transporter YOR1"/>
    <property type="match status" value="1"/>
</dbReference>
<dbReference type="GO" id="GO:0016887">
    <property type="term" value="F:ATP hydrolysis activity"/>
    <property type="evidence" value="ECO:0007669"/>
    <property type="project" value="InterPro"/>
</dbReference>
<dbReference type="InterPro" id="IPR050173">
    <property type="entry name" value="ABC_transporter_C-like"/>
</dbReference>
<sequence length="1382" mass="154155">MSKEDIGKLSLNDDGKDDLEQQAPTRVIRVHDRSKWQRVPFTSTKPPPPPKLSLDEASLIPEATASFFSLLTFGWITSLLGLGYARPLEATDVYKLQDSRSAAQIAEKINVSYDKRVNEVKEYNERLAAGKISPGWRSVLWMLKGKRKELEHEWRTNTGKKRPSLVFAINDSVKWWFWSAGVLKVISDTAQITTPLVVKSYAGRHSGTNSTPPIGKGIGLVFCLFIMQTCASICTHHFFYRAASTGILVRGGLITAIYTRSLRLTTRARSSLPNGRIVNFISTDVSRLDFCCGYFHMSWAGPIQMVLCLALLLINLGPSALVGFGFFVLVTPIQLQAMKSFFSSRKKAMFWTDRRAKLLQELLGGIKIIKFFAWENSFLARIMDYRKRELNHIRNLLIIRAANNAVAMSMPALASVLAFVVYSASGHPLDPGIIFASLSLFNLLRLPLMFLPMSLSTIADAAQAITRLNEIFEAELLEGTRVIDHNQAVALRVQDASFTWETPEPSDEGISSQKHEADKNQSTLQKPDGSSQRTEKIFTMSTINLEIARGQLVAIVGSVGSGKSSFLQGLIGEMRRTSGQVIFGGTVAYCSQNAFIQNATVRENVCFGRPFESVRYWKAIKDACLEHDLAMLPDGDLTEVGERGISLSGGQKQRINICRAIYCDTDIQIFDDPFSALDAHVGKAVFQNVFKTTSLGKTRILVTHALHFLPEFDYIYVLSDGQIAEKGTYAEVMGHGKEFSRLINEFVSGAPNQEKSEEKAGGVVKETEPNKRNSSGRALMQTEERSVGSVSGEVYKLYLKAASGGIIVPLLVLGMCLSQVATVLSSYWLVWWQEMAFSRPPRFYMGIYAVFGVSQTFTYFFVMCVLALLTFYSSRRLFRPLGRIMNRFSKDSLRMFLLTMSNIIGAIVLVSIVQPWFLLAVAVILVVYLYAAAFYRASARELKVNAILRSSLYSHFSESLSGLATIRAYGEVERFQAENVKRLDIENRAYWLTVTNQRWLGIRLDFLGALLTFTVGMLSVGTRFTISPSQTGVVLSYILTVQQAWMDELTNRESRFGFLVRQSAEVENNMNSVERIVYYGQKIEQEAAHEAPEAKPQAPWPAGGRVELKNIFLNYRPGLPAVLKGISMDVRAGEKIGIIGRTGAGKSSLMTALYRLVELASGSILIDGVDIAKIGLSDLRNALSIIPQDPFDSLDRTDLDMFRGRSVSGTLRSNLDPFNLHDDATLWDALKRSYLVPSNTETKRDRIATPTVNRFDLDSVIEDEGSNLSIGQRSLVSFARAIVKNSKIIILDEATASVDYETDRNIQDTIAYEFKDRTILCIAHRLRTIISYDRICVLDAGQIAEFDTPEKLFKNEKGIFHGMCSRSAITLDDIKLAKRVKS</sequence>
<dbReference type="PROSITE" id="PS50929">
    <property type="entry name" value="ABC_TM1F"/>
    <property type="match status" value="2"/>
</dbReference>
<dbReference type="InParanoid" id="K5XUD8"/>
<dbReference type="KEGG" id="abp:AGABI1DRAFT121124"/>
<dbReference type="HOGENOM" id="CLU_000604_27_3_1"/>
<evidence type="ECO:0000313" key="13">
    <source>
        <dbReference type="EMBL" id="EKM78690.1"/>
    </source>
</evidence>
<dbReference type="PROSITE" id="PS00211">
    <property type="entry name" value="ABC_TRANSPORTER_1"/>
    <property type="match status" value="1"/>
</dbReference>
<feature type="domain" description="ABC transmembrane type-1" evidence="12">
    <location>
        <begin position="810"/>
        <end position="1044"/>
    </location>
</feature>
<evidence type="ECO:0000256" key="8">
    <source>
        <dbReference type="ARBA" id="ARBA00023136"/>
    </source>
</evidence>
<dbReference type="Pfam" id="PF00664">
    <property type="entry name" value="ABC_membrane"/>
    <property type="match status" value="2"/>
</dbReference>
<feature type="transmembrane region" description="Helical" evidence="10">
    <location>
        <begin position="1006"/>
        <end position="1026"/>
    </location>
</feature>
<evidence type="ECO:0000256" key="1">
    <source>
        <dbReference type="ARBA" id="ARBA00004141"/>
    </source>
</evidence>
<dbReference type="SUPFAM" id="SSF52540">
    <property type="entry name" value="P-loop containing nucleoside triphosphate hydrolases"/>
    <property type="match status" value="2"/>
</dbReference>
<gene>
    <name evidence="13" type="ORF">AGABI1DRAFT_121124</name>
</gene>
<dbReference type="CDD" id="cd03250">
    <property type="entry name" value="ABCC_MRP_domain1"/>
    <property type="match status" value="1"/>
</dbReference>
<dbReference type="InterPro" id="IPR017871">
    <property type="entry name" value="ABC_transporter-like_CS"/>
</dbReference>
<dbReference type="EMBL" id="JH971391">
    <property type="protein sequence ID" value="EKM78690.1"/>
    <property type="molecule type" value="Genomic_DNA"/>
</dbReference>
<dbReference type="GO" id="GO:0005524">
    <property type="term" value="F:ATP binding"/>
    <property type="evidence" value="ECO:0007669"/>
    <property type="project" value="UniProtKB-KW"/>
</dbReference>
<feature type="transmembrane region" description="Helical" evidence="10">
    <location>
        <begin position="893"/>
        <end position="910"/>
    </location>
</feature>
<dbReference type="SUPFAM" id="SSF90123">
    <property type="entry name" value="ABC transporter transmembrane region"/>
    <property type="match status" value="2"/>
</dbReference>
<dbReference type="InterPro" id="IPR003593">
    <property type="entry name" value="AAA+_ATPase"/>
</dbReference>
<dbReference type="RefSeq" id="XP_007330522.1">
    <property type="nucleotide sequence ID" value="XM_007330460.1"/>
</dbReference>
<evidence type="ECO:0000256" key="6">
    <source>
        <dbReference type="ARBA" id="ARBA00022840"/>
    </source>
</evidence>
<dbReference type="PANTHER" id="PTHR24223">
    <property type="entry name" value="ATP-BINDING CASSETTE SUB-FAMILY C"/>
    <property type="match status" value="1"/>
</dbReference>
<name>K5XUD8_AGABU</name>
<protein>
    <recommendedName>
        <fullName evidence="15">ABC transporter</fullName>
    </recommendedName>
</protein>
<evidence type="ECO:0000259" key="11">
    <source>
        <dbReference type="PROSITE" id="PS50893"/>
    </source>
</evidence>
<feature type="transmembrane region" description="Helical" evidence="10">
    <location>
        <begin position="806"/>
        <end position="831"/>
    </location>
</feature>
<keyword evidence="5" id="KW-0547">Nucleotide-binding</keyword>
<feature type="transmembrane region" description="Helical" evidence="10">
    <location>
        <begin position="433"/>
        <end position="451"/>
    </location>
</feature>
<feature type="region of interest" description="Disordered" evidence="9">
    <location>
        <begin position="752"/>
        <end position="783"/>
    </location>
</feature>
<dbReference type="PROSITE" id="PS50893">
    <property type="entry name" value="ABC_TRANSPORTER_2"/>
    <property type="match status" value="2"/>
</dbReference>
<dbReference type="GO" id="GO:0140359">
    <property type="term" value="F:ABC-type transporter activity"/>
    <property type="evidence" value="ECO:0007669"/>
    <property type="project" value="InterPro"/>
</dbReference>
<organism evidence="13 14">
    <name type="scientific">Agaricus bisporus var. burnettii (strain JB137-S8 / ATCC MYA-4627 / FGSC 10392)</name>
    <name type="common">White button mushroom</name>
    <dbReference type="NCBI Taxonomy" id="597362"/>
    <lineage>
        <taxon>Eukaryota</taxon>
        <taxon>Fungi</taxon>
        <taxon>Dikarya</taxon>
        <taxon>Basidiomycota</taxon>
        <taxon>Agaricomycotina</taxon>
        <taxon>Agaricomycetes</taxon>
        <taxon>Agaricomycetidae</taxon>
        <taxon>Agaricales</taxon>
        <taxon>Agaricineae</taxon>
        <taxon>Agaricaceae</taxon>
        <taxon>Agaricus</taxon>
    </lineage>
</organism>
<dbReference type="Gene3D" id="1.20.1560.10">
    <property type="entry name" value="ABC transporter type 1, transmembrane domain"/>
    <property type="match status" value="2"/>
</dbReference>